<evidence type="ECO:0000256" key="3">
    <source>
        <dbReference type="ARBA" id="ARBA00022692"/>
    </source>
</evidence>
<sequence>MLQKRRWEANYYQVCQECIQEGGGEGVLQGLTASYMGISETVLHFVIYEKLKEKILSRSVIARGVGVESDKSPLDFAEFMIAGGMSKTLACITFYPHGETLLLAATSGSFSNIVCVVVDFKV</sequence>
<proteinExistence type="predicted"/>
<dbReference type="Proteomes" id="UP000593567">
    <property type="component" value="Unassembled WGS sequence"/>
</dbReference>
<dbReference type="GO" id="GO:0015218">
    <property type="term" value="F:pyrimidine nucleotide transmembrane transporter activity"/>
    <property type="evidence" value="ECO:0007669"/>
    <property type="project" value="InterPro"/>
</dbReference>
<dbReference type="EMBL" id="VXIV02000808">
    <property type="protein sequence ID" value="KAF6035928.1"/>
    <property type="molecule type" value="Genomic_DNA"/>
</dbReference>
<protein>
    <submittedName>
        <fullName evidence="9">Uncharacterized protein</fullName>
    </submittedName>
</protein>
<dbReference type="SUPFAM" id="SSF103506">
    <property type="entry name" value="Mitochondrial carrier"/>
    <property type="match status" value="1"/>
</dbReference>
<evidence type="ECO:0000256" key="8">
    <source>
        <dbReference type="ARBA" id="ARBA00023136"/>
    </source>
</evidence>
<dbReference type="InterPro" id="IPR049562">
    <property type="entry name" value="SLC25A33/36-like"/>
</dbReference>
<keyword evidence="5" id="KW-0999">Mitochondrion inner membrane</keyword>
<dbReference type="PANTHER" id="PTHR45829">
    <property type="entry name" value="MITOCHONDRIAL CARRIER PROTEIN RIM2"/>
    <property type="match status" value="1"/>
</dbReference>
<keyword evidence="7" id="KW-0496">Mitochondrion</keyword>
<evidence type="ECO:0000256" key="4">
    <source>
        <dbReference type="ARBA" id="ARBA00022737"/>
    </source>
</evidence>
<evidence type="ECO:0000256" key="7">
    <source>
        <dbReference type="ARBA" id="ARBA00023128"/>
    </source>
</evidence>
<dbReference type="Gene3D" id="1.50.40.10">
    <property type="entry name" value="Mitochondrial carrier domain"/>
    <property type="match status" value="1"/>
</dbReference>
<comment type="caution">
    <text evidence="9">The sequence shown here is derived from an EMBL/GenBank/DDBJ whole genome shotgun (WGS) entry which is preliminary data.</text>
</comment>
<reference evidence="9" key="1">
    <citation type="submission" date="2020-06" db="EMBL/GenBank/DDBJ databases">
        <title>Draft genome of Bugula neritina, a colonial animal packing powerful symbionts and potential medicines.</title>
        <authorList>
            <person name="Rayko M."/>
        </authorList>
    </citation>
    <scope>NUCLEOTIDE SEQUENCE [LARGE SCALE GENOMIC DNA]</scope>
    <source>
        <strain evidence="9">Kwan_BN1</strain>
    </source>
</reference>
<keyword evidence="4" id="KW-0677">Repeat</keyword>
<accession>A0A7J7KE84</accession>
<dbReference type="AlphaFoldDB" id="A0A7J7KE84"/>
<evidence type="ECO:0000256" key="1">
    <source>
        <dbReference type="ARBA" id="ARBA00004448"/>
    </source>
</evidence>
<evidence type="ECO:0000256" key="2">
    <source>
        <dbReference type="ARBA" id="ARBA00022448"/>
    </source>
</evidence>
<keyword evidence="8" id="KW-0472">Membrane</keyword>
<name>A0A7J7KE84_BUGNE</name>
<evidence type="ECO:0000313" key="9">
    <source>
        <dbReference type="EMBL" id="KAF6035928.1"/>
    </source>
</evidence>
<evidence type="ECO:0000256" key="5">
    <source>
        <dbReference type="ARBA" id="ARBA00022792"/>
    </source>
</evidence>
<comment type="subcellular location">
    <subcellularLocation>
        <location evidence="1">Mitochondrion inner membrane</location>
        <topology evidence="1">Multi-pass membrane protein</topology>
    </subcellularLocation>
</comment>
<dbReference type="OrthoDB" id="269120at2759"/>
<dbReference type="GO" id="GO:0005743">
    <property type="term" value="C:mitochondrial inner membrane"/>
    <property type="evidence" value="ECO:0007669"/>
    <property type="project" value="UniProtKB-SubCell"/>
</dbReference>
<dbReference type="PANTHER" id="PTHR45829:SF4">
    <property type="entry name" value="MITOCHONDRIAL CARRIER PROTEIN RIM2"/>
    <property type="match status" value="1"/>
</dbReference>
<keyword evidence="10" id="KW-1185">Reference proteome</keyword>
<organism evidence="9 10">
    <name type="scientific">Bugula neritina</name>
    <name type="common">Brown bryozoan</name>
    <name type="synonym">Sertularia neritina</name>
    <dbReference type="NCBI Taxonomy" id="10212"/>
    <lineage>
        <taxon>Eukaryota</taxon>
        <taxon>Metazoa</taxon>
        <taxon>Spiralia</taxon>
        <taxon>Lophotrochozoa</taxon>
        <taxon>Bryozoa</taxon>
        <taxon>Gymnolaemata</taxon>
        <taxon>Cheilostomatida</taxon>
        <taxon>Flustrina</taxon>
        <taxon>Buguloidea</taxon>
        <taxon>Bugulidae</taxon>
        <taxon>Bugula</taxon>
    </lineage>
</organism>
<keyword evidence="3" id="KW-0812">Transmembrane</keyword>
<keyword evidence="6" id="KW-1133">Transmembrane helix</keyword>
<keyword evidence="2" id="KW-0813">Transport</keyword>
<evidence type="ECO:0000313" key="10">
    <source>
        <dbReference type="Proteomes" id="UP000593567"/>
    </source>
</evidence>
<evidence type="ECO:0000256" key="6">
    <source>
        <dbReference type="ARBA" id="ARBA00022989"/>
    </source>
</evidence>
<gene>
    <name evidence="9" type="ORF">EB796_005768</name>
</gene>
<dbReference type="InterPro" id="IPR023395">
    <property type="entry name" value="MCP_dom_sf"/>
</dbReference>
<dbReference type="GO" id="GO:1990519">
    <property type="term" value="P:pyrimidine nucleotide import into mitochondrion"/>
    <property type="evidence" value="ECO:0007669"/>
    <property type="project" value="TreeGrafter"/>
</dbReference>